<gene>
    <name evidence="2" type="ORF">FM21_00785</name>
</gene>
<reference evidence="2 3" key="1">
    <citation type="submission" date="2014-05" db="EMBL/GenBank/DDBJ databases">
        <title>Complete genome sequence of the Streptomyces mutabilis TRM45540.</title>
        <authorList>
            <person name="Luo X."/>
            <person name="Zhang L."/>
        </authorList>
    </citation>
    <scope>NUCLEOTIDE SEQUENCE [LARGE SCALE GENOMIC DNA]</scope>
    <source>
        <strain evidence="2 3">TRM45540</strain>
    </source>
</reference>
<keyword evidence="1" id="KW-1133">Transmembrane helix</keyword>
<accession>A0A086N0S3</accession>
<protein>
    <submittedName>
        <fullName evidence="2">Uncharacterized protein</fullName>
    </submittedName>
</protein>
<keyword evidence="1" id="KW-0812">Transmembrane</keyword>
<keyword evidence="1" id="KW-0472">Membrane</keyword>
<evidence type="ECO:0000313" key="3">
    <source>
        <dbReference type="Proteomes" id="UP000029095"/>
    </source>
</evidence>
<dbReference type="AlphaFoldDB" id="A0A086N0S3"/>
<organism evidence="2 3">
    <name type="scientific">Streptomyces mutabilis</name>
    <dbReference type="NCBI Taxonomy" id="67332"/>
    <lineage>
        <taxon>Bacteria</taxon>
        <taxon>Bacillati</taxon>
        <taxon>Actinomycetota</taxon>
        <taxon>Actinomycetes</taxon>
        <taxon>Kitasatosporales</taxon>
        <taxon>Streptomycetaceae</taxon>
        <taxon>Streptomyces</taxon>
    </lineage>
</organism>
<sequence length="64" mass="6837">MPAASQAESASSILVTRSTQSPQVITWGFFIVVEPGDLLLPFLVGMLWTGAAFPHGRLPAPSFH</sequence>
<evidence type="ECO:0000256" key="1">
    <source>
        <dbReference type="SAM" id="Phobius"/>
    </source>
</evidence>
<name>A0A086N0S3_9ACTN</name>
<dbReference type="RefSeq" id="WP_043371556.1">
    <property type="nucleotide sequence ID" value="NZ_KN039946.1"/>
</dbReference>
<evidence type="ECO:0000313" key="2">
    <source>
        <dbReference type="EMBL" id="KFG74741.1"/>
    </source>
</evidence>
<dbReference type="HOGENOM" id="CLU_2865962_0_0_11"/>
<dbReference type="Proteomes" id="UP000029095">
    <property type="component" value="Unassembled WGS sequence"/>
</dbReference>
<feature type="transmembrane region" description="Helical" evidence="1">
    <location>
        <begin position="24"/>
        <end position="48"/>
    </location>
</feature>
<proteinExistence type="predicted"/>
<dbReference type="EMBL" id="JNFQ01000001">
    <property type="protein sequence ID" value="KFG74741.1"/>
    <property type="molecule type" value="Genomic_DNA"/>
</dbReference>
<comment type="caution">
    <text evidence="2">The sequence shown here is derived from an EMBL/GenBank/DDBJ whole genome shotgun (WGS) entry which is preliminary data.</text>
</comment>
<keyword evidence="3" id="KW-1185">Reference proteome</keyword>